<accession>A0A1E1JYB5</accession>
<dbReference type="InterPro" id="IPR001002">
    <property type="entry name" value="Chitin-bd_1"/>
</dbReference>
<dbReference type="InterPro" id="IPR017853">
    <property type="entry name" value="GH"/>
</dbReference>
<keyword evidence="4" id="KW-1015">Disulfide bond</keyword>
<dbReference type="SUPFAM" id="SSF51445">
    <property type="entry name" value="(Trans)glycosidases"/>
    <property type="match status" value="1"/>
</dbReference>
<keyword evidence="3 4" id="KW-0147">Chitin-binding</keyword>
<dbReference type="Gene3D" id="3.10.50.10">
    <property type="match status" value="1"/>
</dbReference>
<evidence type="ECO:0000259" key="7">
    <source>
        <dbReference type="PROSITE" id="PS50941"/>
    </source>
</evidence>
<dbReference type="OrthoDB" id="73875at2759"/>
<comment type="similarity">
    <text evidence="1">Belongs to the glycosyl hydrolase 18 family. Chitinase class V subfamily.</text>
</comment>
<dbReference type="InterPro" id="IPR011583">
    <property type="entry name" value="Chitinase_II/V-like_cat"/>
</dbReference>
<dbReference type="PANTHER" id="PTHR11177:SF333">
    <property type="entry name" value="CHITINASE"/>
    <property type="match status" value="1"/>
</dbReference>
<feature type="disulfide bond" evidence="4">
    <location>
        <begin position="135"/>
        <end position="139"/>
    </location>
</feature>
<dbReference type="EC" id="3.2.1.14" evidence="2"/>
<evidence type="ECO:0000256" key="4">
    <source>
        <dbReference type="PROSITE-ProRule" id="PRU00261"/>
    </source>
</evidence>
<dbReference type="InterPro" id="IPR029070">
    <property type="entry name" value="Chitinase_insertion_sf"/>
</dbReference>
<feature type="chain" id="PRO_5009445389" description="chitinase" evidence="6">
    <location>
        <begin position="24"/>
        <end position="658"/>
    </location>
</feature>
<protein>
    <recommendedName>
        <fullName evidence="2">chitinase</fullName>
        <ecNumber evidence="2">3.2.1.14</ecNumber>
    </recommendedName>
</protein>
<dbReference type="SUPFAM" id="SSF57016">
    <property type="entry name" value="Plant lectins/antimicrobial peptides"/>
    <property type="match status" value="2"/>
</dbReference>
<feature type="disulfide bond" evidence="4">
    <location>
        <begin position="108"/>
        <end position="120"/>
    </location>
</feature>
<dbReference type="Pfam" id="PF00704">
    <property type="entry name" value="Glyco_hydro_18"/>
    <property type="match status" value="1"/>
</dbReference>
<evidence type="ECO:0000259" key="8">
    <source>
        <dbReference type="PROSITE" id="PS51910"/>
    </source>
</evidence>
<dbReference type="SMART" id="SM00270">
    <property type="entry name" value="ChtBD1"/>
    <property type="match status" value="3"/>
</dbReference>
<dbReference type="PANTHER" id="PTHR11177">
    <property type="entry name" value="CHITINASE"/>
    <property type="match status" value="1"/>
</dbReference>
<feature type="signal peptide" evidence="6">
    <location>
        <begin position="1"/>
        <end position="23"/>
    </location>
</feature>
<dbReference type="PROSITE" id="PS50941">
    <property type="entry name" value="CHIT_BIND_I_2"/>
    <property type="match status" value="3"/>
</dbReference>
<reference evidence="10" key="1">
    <citation type="submission" date="2016-03" db="EMBL/GenBank/DDBJ databases">
        <authorList>
            <person name="Guldener U."/>
        </authorList>
    </citation>
    <scope>NUCLEOTIDE SEQUENCE [LARGE SCALE GENOMIC DNA]</scope>
    <source>
        <strain evidence="10">04CH-RAC-A.6.1</strain>
    </source>
</reference>
<dbReference type="Pfam" id="PF00187">
    <property type="entry name" value="Chitin_bind_1"/>
    <property type="match status" value="2"/>
</dbReference>
<dbReference type="Gene3D" id="3.30.60.10">
    <property type="entry name" value="Endochitinase-like"/>
    <property type="match status" value="2"/>
</dbReference>
<sequence>MLSFASYGSLLFAFLLVPILSLSSINPVSKSPSDSTHRHVTQQDHDNHPPFPILEIGLQHILAQIGANATEAGNESMSGTTHHHINPPQKLPTQLVEAVDQCGPGAPCVDGSCCNSEGKCGFTPYNCGPTATTSCISNCDSRAMCGVNSRNSAEKCPLNLCCSYFGYCGDTEVHCGNPNGMAPCQPGYGSCQIAAIPSCNGGSSASGGRKVAYYQAGNLLYRKCNRICPSDIVPRDLTHLIFAFVFINPNTFKVESENDPDDHALYHQFTALKTTTTQTWLSIGGYGFSDPGETFTTWSVLCADQGRRVVFIKSLIEFMTMWGFQGVDLDWEYPVEPTRGGRPSDTANFNALVQEMRAAFGSRFGISIALPADFTYIQHFDVSILSQSVDFFNLMTYDLHGPWEAEILGAIIRAPSSIPDINKALLPLWFAGIPPSKINIGVSMYGRSYTLQDPGCKELGCPYSGPGNPGTCTDAPGLLSLWEIALLQREKETAIKYTGDVGMEQIVFNGDQFVVFDASRTVDEKLKWADRLCLGGIVFWGTDLYSSWGSGPKPLTLSTDTLCGSSHSTTCPSGTCCSQYNICGTTLDHCEASNGCQPAFGTCIVSKAPVSGGAVCLEIVVLDSAGVGGRKSIVTKVQAAKGPGGIVGGDVRLQGWNS</sequence>
<name>A0A1E1JYB5_9HELO</name>
<dbReference type="Gene3D" id="3.20.20.80">
    <property type="entry name" value="Glycosidases"/>
    <property type="match status" value="1"/>
</dbReference>
<evidence type="ECO:0000256" key="5">
    <source>
        <dbReference type="SAM" id="MobiDB-lite"/>
    </source>
</evidence>
<dbReference type="PROSITE" id="PS51910">
    <property type="entry name" value="GH18_2"/>
    <property type="match status" value="1"/>
</dbReference>
<evidence type="ECO:0000256" key="6">
    <source>
        <dbReference type="SAM" id="SignalP"/>
    </source>
</evidence>
<dbReference type="SUPFAM" id="SSF54556">
    <property type="entry name" value="Chitinase insertion domain"/>
    <property type="match status" value="1"/>
</dbReference>
<dbReference type="GO" id="GO:0005975">
    <property type="term" value="P:carbohydrate metabolic process"/>
    <property type="evidence" value="ECO:0007669"/>
    <property type="project" value="InterPro"/>
</dbReference>
<keyword evidence="10" id="KW-1185">Reference proteome</keyword>
<evidence type="ECO:0000256" key="1">
    <source>
        <dbReference type="ARBA" id="ARBA00008682"/>
    </source>
</evidence>
<feature type="domain" description="GH18" evidence="8">
    <location>
        <begin position="208"/>
        <end position="566"/>
    </location>
</feature>
<feature type="disulfide bond" evidence="4">
    <location>
        <begin position="161"/>
        <end position="175"/>
    </location>
</feature>
<dbReference type="InterPro" id="IPR050314">
    <property type="entry name" value="Glycosyl_Hydrlase_18"/>
</dbReference>
<keyword evidence="6" id="KW-0732">Signal</keyword>
<comment type="caution">
    <text evidence="4">Lacks conserved residue(s) required for the propagation of feature annotation.</text>
</comment>
<organism evidence="9 10">
    <name type="scientific">Rhynchosporium agropyri</name>
    <dbReference type="NCBI Taxonomy" id="914238"/>
    <lineage>
        <taxon>Eukaryota</taxon>
        <taxon>Fungi</taxon>
        <taxon>Dikarya</taxon>
        <taxon>Ascomycota</taxon>
        <taxon>Pezizomycotina</taxon>
        <taxon>Leotiomycetes</taxon>
        <taxon>Helotiales</taxon>
        <taxon>Ploettnerulaceae</taxon>
        <taxon>Rhynchosporium</taxon>
    </lineage>
</organism>
<evidence type="ECO:0000313" key="10">
    <source>
        <dbReference type="Proteomes" id="UP000178912"/>
    </source>
</evidence>
<feature type="disulfide bond" evidence="4">
    <location>
        <begin position="156"/>
        <end position="168"/>
    </location>
</feature>
<dbReference type="InterPro" id="IPR036861">
    <property type="entry name" value="Endochitinase-like_sf"/>
</dbReference>
<dbReference type="CDD" id="cd00035">
    <property type="entry name" value="ChtBD1"/>
    <property type="match status" value="1"/>
</dbReference>
<dbReference type="Proteomes" id="UP000178912">
    <property type="component" value="Unassembled WGS sequence"/>
</dbReference>
<feature type="domain" description="Chitin-binding type-1" evidence="7">
    <location>
        <begin position="99"/>
        <end position="141"/>
    </location>
</feature>
<feature type="disulfide bond" evidence="4">
    <location>
        <begin position="113"/>
        <end position="127"/>
    </location>
</feature>
<feature type="compositionally biased region" description="Basic and acidic residues" evidence="5">
    <location>
        <begin position="35"/>
        <end position="48"/>
    </location>
</feature>
<evidence type="ECO:0000256" key="2">
    <source>
        <dbReference type="ARBA" id="ARBA00012729"/>
    </source>
</evidence>
<evidence type="ECO:0000313" key="9">
    <source>
        <dbReference type="EMBL" id="CZS90867.1"/>
    </source>
</evidence>
<dbReference type="GO" id="GO:0008843">
    <property type="term" value="F:endochitinase activity"/>
    <property type="evidence" value="ECO:0007669"/>
    <property type="project" value="UniProtKB-EC"/>
</dbReference>
<feature type="domain" description="Chitin-binding type-1" evidence="7">
    <location>
        <begin position="142"/>
        <end position="193"/>
    </location>
</feature>
<proteinExistence type="inferred from homology"/>
<feature type="disulfide bond" evidence="4">
    <location>
        <begin position="576"/>
        <end position="590"/>
    </location>
</feature>
<feature type="domain" description="Chitin-binding type-1" evidence="7">
    <location>
        <begin position="560"/>
        <end position="605"/>
    </location>
</feature>
<dbReference type="EMBL" id="FJUX01000006">
    <property type="protein sequence ID" value="CZS90867.1"/>
    <property type="molecule type" value="Genomic_DNA"/>
</dbReference>
<feature type="disulfide bond" evidence="4">
    <location>
        <begin position="571"/>
        <end position="583"/>
    </location>
</feature>
<dbReference type="AlphaFoldDB" id="A0A1E1JYB5"/>
<dbReference type="GO" id="GO:0008061">
    <property type="term" value="F:chitin binding"/>
    <property type="evidence" value="ECO:0007669"/>
    <property type="project" value="UniProtKB-UniRule"/>
</dbReference>
<dbReference type="SMART" id="SM00636">
    <property type="entry name" value="Glyco_18"/>
    <property type="match status" value="1"/>
</dbReference>
<feature type="region of interest" description="Disordered" evidence="5">
    <location>
        <begin position="28"/>
        <end position="49"/>
    </location>
</feature>
<dbReference type="InterPro" id="IPR001223">
    <property type="entry name" value="Glyco_hydro18_cat"/>
</dbReference>
<gene>
    <name evidence="9" type="ORF">RAG0_01753</name>
</gene>
<evidence type="ECO:0000256" key="3">
    <source>
        <dbReference type="ARBA" id="ARBA00022669"/>
    </source>
</evidence>